<organism evidence="2 3">
    <name type="scientific">Marinobacter segnicrescens</name>
    <dbReference type="NCBI Taxonomy" id="430453"/>
    <lineage>
        <taxon>Bacteria</taxon>
        <taxon>Pseudomonadati</taxon>
        <taxon>Pseudomonadota</taxon>
        <taxon>Gammaproteobacteria</taxon>
        <taxon>Pseudomonadales</taxon>
        <taxon>Marinobacteraceae</taxon>
        <taxon>Marinobacter</taxon>
    </lineage>
</organism>
<gene>
    <name evidence="2" type="ORF">SAMN04487962_10761</name>
</gene>
<feature type="domain" description="N-acetyltransferase" evidence="1">
    <location>
        <begin position="14"/>
        <end position="181"/>
    </location>
</feature>
<protein>
    <submittedName>
        <fullName evidence="2">Protein N-acetyltransferase, RimJ/RimL family</fullName>
    </submittedName>
</protein>
<dbReference type="AlphaFoldDB" id="A0A1I0DIQ9"/>
<name>A0A1I0DIQ9_9GAMM</name>
<reference evidence="3" key="1">
    <citation type="submission" date="2016-10" db="EMBL/GenBank/DDBJ databases">
        <authorList>
            <person name="Varghese N."/>
            <person name="Submissions S."/>
        </authorList>
    </citation>
    <scope>NUCLEOTIDE SEQUENCE [LARGE SCALE GENOMIC DNA]</scope>
    <source>
        <strain evidence="3">CGMCC 1.6489</strain>
    </source>
</reference>
<dbReference type="GO" id="GO:0016747">
    <property type="term" value="F:acyltransferase activity, transferring groups other than amino-acyl groups"/>
    <property type="evidence" value="ECO:0007669"/>
    <property type="project" value="InterPro"/>
</dbReference>
<dbReference type="OrthoDB" id="5295305at2"/>
<dbReference type="EMBL" id="FOHZ01000007">
    <property type="protein sequence ID" value="SET31668.1"/>
    <property type="molecule type" value="Genomic_DNA"/>
</dbReference>
<evidence type="ECO:0000313" key="3">
    <source>
        <dbReference type="Proteomes" id="UP000198762"/>
    </source>
</evidence>
<dbReference type="Proteomes" id="UP000198762">
    <property type="component" value="Unassembled WGS sequence"/>
</dbReference>
<dbReference type="STRING" id="430453.SAMN04487962_10761"/>
<sequence length="195" mass="22427">MLRIEQPVLEGGHVRLEPLTAAHVDGLFEIGQRQEDWAYLPTGAFTSRPDAERWVHQALDLASKQLHYPYVLVSPDTGVLMGSTRYLNVRPRDHVLEIGYTWLGHDYQRTPVNTEAKYLLLRHALEELGAYRVELKTDARNLRSQKAIERLGAQREGVLRRHMVVQDGYVRDSVMYSITDLDWPKIKKGLLGKLE</sequence>
<dbReference type="InterPro" id="IPR016181">
    <property type="entry name" value="Acyl_CoA_acyltransferase"/>
</dbReference>
<dbReference type="InterPro" id="IPR000182">
    <property type="entry name" value="GNAT_dom"/>
</dbReference>
<accession>A0A1I0DIQ9</accession>
<dbReference type="Pfam" id="PF13302">
    <property type="entry name" value="Acetyltransf_3"/>
    <property type="match status" value="1"/>
</dbReference>
<dbReference type="PANTHER" id="PTHR43610">
    <property type="entry name" value="BLL6696 PROTEIN"/>
    <property type="match status" value="1"/>
</dbReference>
<dbReference type="PANTHER" id="PTHR43610:SF1">
    <property type="entry name" value="N-ACETYLTRANSFERASE DOMAIN-CONTAINING PROTEIN"/>
    <property type="match status" value="1"/>
</dbReference>
<proteinExistence type="predicted"/>
<dbReference type="RefSeq" id="WP_091850704.1">
    <property type="nucleotide sequence ID" value="NZ_FOHZ01000007.1"/>
</dbReference>
<evidence type="ECO:0000313" key="2">
    <source>
        <dbReference type="EMBL" id="SET31668.1"/>
    </source>
</evidence>
<evidence type="ECO:0000259" key="1">
    <source>
        <dbReference type="PROSITE" id="PS51186"/>
    </source>
</evidence>
<dbReference type="Gene3D" id="3.40.630.30">
    <property type="match status" value="1"/>
</dbReference>
<keyword evidence="3" id="KW-1185">Reference proteome</keyword>
<keyword evidence="2" id="KW-0808">Transferase</keyword>
<dbReference type="SUPFAM" id="SSF55729">
    <property type="entry name" value="Acyl-CoA N-acyltransferases (Nat)"/>
    <property type="match status" value="1"/>
</dbReference>
<dbReference type="PROSITE" id="PS51186">
    <property type="entry name" value="GNAT"/>
    <property type="match status" value="1"/>
</dbReference>